<name>A0A1I8H6K3_9PLAT</name>
<keyword evidence="1" id="KW-1133">Transmembrane helix</keyword>
<feature type="transmembrane region" description="Helical" evidence="1">
    <location>
        <begin position="190"/>
        <end position="207"/>
    </location>
</feature>
<feature type="transmembrane region" description="Helical" evidence="1">
    <location>
        <begin position="61"/>
        <end position="80"/>
    </location>
</feature>
<dbReference type="AlphaFoldDB" id="A0A1I8H6K3"/>
<protein>
    <submittedName>
        <fullName evidence="3">Vesicle transport protein</fullName>
    </submittedName>
</protein>
<accession>A0A1I8H6K3</accession>
<keyword evidence="1" id="KW-0812">Transmembrane</keyword>
<keyword evidence="1" id="KW-0472">Membrane</keyword>
<keyword evidence="2" id="KW-1185">Reference proteome</keyword>
<proteinExistence type="predicted"/>
<evidence type="ECO:0000313" key="2">
    <source>
        <dbReference type="Proteomes" id="UP000095280"/>
    </source>
</evidence>
<feature type="transmembrane region" description="Helical" evidence="1">
    <location>
        <begin position="92"/>
        <end position="112"/>
    </location>
</feature>
<dbReference type="WBParaSite" id="maker-uti_cns_0004700-snap-gene-0.5-mRNA-1">
    <property type="protein sequence ID" value="maker-uti_cns_0004700-snap-gene-0.5-mRNA-1"/>
    <property type="gene ID" value="maker-uti_cns_0004700-snap-gene-0.5"/>
</dbReference>
<evidence type="ECO:0000313" key="3">
    <source>
        <dbReference type="WBParaSite" id="maker-uti_cns_0004700-snap-gene-0.5-mRNA-1"/>
    </source>
</evidence>
<dbReference type="Proteomes" id="UP000095280">
    <property type="component" value="Unplaced"/>
</dbReference>
<feature type="transmembrane region" description="Helical" evidence="1">
    <location>
        <begin position="155"/>
        <end position="178"/>
    </location>
</feature>
<evidence type="ECO:0000256" key="1">
    <source>
        <dbReference type="SAM" id="Phobius"/>
    </source>
</evidence>
<sequence length="212" mass="24093">MLSQNRRANQWRSDLLVIRENIRWMEKIGALQLGFGASLQVTTGLQMMMSTRPDLDKLRPLIHLSHLLCGLCVIVCGFLIRGVRMWSTCGFTYACLLANCACLAVLLPPLGFSHLTGALAVHMSQRQLSIAALGYNITKSERRSQSYMTFINSYLLMYFLSNVQVAFCIMLSSFQAHLCCMTVSFREQKLCYAGMFVKFGLGLFRWMNRFTN</sequence>
<feature type="transmembrane region" description="Helical" evidence="1">
    <location>
        <begin position="28"/>
        <end position="49"/>
    </location>
</feature>
<reference evidence="3" key="1">
    <citation type="submission" date="2016-11" db="UniProtKB">
        <authorList>
            <consortium name="WormBaseParasite"/>
        </authorList>
    </citation>
    <scope>IDENTIFICATION</scope>
</reference>
<organism evidence="2 3">
    <name type="scientific">Macrostomum lignano</name>
    <dbReference type="NCBI Taxonomy" id="282301"/>
    <lineage>
        <taxon>Eukaryota</taxon>
        <taxon>Metazoa</taxon>
        <taxon>Spiralia</taxon>
        <taxon>Lophotrochozoa</taxon>
        <taxon>Platyhelminthes</taxon>
        <taxon>Rhabditophora</taxon>
        <taxon>Macrostomorpha</taxon>
        <taxon>Macrostomida</taxon>
        <taxon>Macrostomidae</taxon>
        <taxon>Macrostomum</taxon>
    </lineage>
</organism>